<protein>
    <submittedName>
        <fullName evidence="1">Uncharacterized protein</fullName>
    </submittedName>
</protein>
<proteinExistence type="predicted"/>
<organism evidence="1 2">
    <name type="scientific">Aldrovandia affinis</name>
    <dbReference type="NCBI Taxonomy" id="143900"/>
    <lineage>
        <taxon>Eukaryota</taxon>
        <taxon>Metazoa</taxon>
        <taxon>Chordata</taxon>
        <taxon>Craniata</taxon>
        <taxon>Vertebrata</taxon>
        <taxon>Euteleostomi</taxon>
        <taxon>Actinopterygii</taxon>
        <taxon>Neopterygii</taxon>
        <taxon>Teleostei</taxon>
        <taxon>Notacanthiformes</taxon>
        <taxon>Halosauridae</taxon>
        <taxon>Aldrovandia</taxon>
    </lineage>
</organism>
<sequence>MLTSEREQLLRGTGGIRVSPANDFLNNQRINRSEQRAAVQARRKPDTVLFACIEKTVVLAYTLQLGIVGNITWLKILGGVTEETSLLFLRYRQKQRGLLP</sequence>
<accession>A0AAD7SXJ5</accession>
<evidence type="ECO:0000313" key="2">
    <source>
        <dbReference type="Proteomes" id="UP001221898"/>
    </source>
</evidence>
<keyword evidence="2" id="KW-1185">Reference proteome</keyword>
<comment type="caution">
    <text evidence="1">The sequence shown here is derived from an EMBL/GenBank/DDBJ whole genome shotgun (WGS) entry which is preliminary data.</text>
</comment>
<dbReference type="Proteomes" id="UP001221898">
    <property type="component" value="Unassembled WGS sequence"/>
</dbReference>
<dbReference type="AlphaFoldDB" id="A0AAD7SXJ5"/>
<name>A0AAD7SXJ5_9TELE</name>
<gene>
    <name evidence="1" type="ORF">AAFF_G00210280</name>
</gene>
<dbReference type="EMBL" id="JAINUG010000028">
    <property type="protein sequence ID" value="KAJ8409987.1"/>
    <property type="molecule type" value="Genomic_DNA"/>
</dbReference>
<reference evidence="1" key="1">
    <citation type="journal article" date="2023" name="Science">
        <title>Genome structures resolve the early diversification of teleost fishes.</title>
        <authorList>
            <person name="Parey E."/>
            <person name="Louis A."/>
            <person name="Montfort J."/>
            <person name="Bouchez O."/>
            <person name="Roques C."/>
            <person name="Iampietro C."/>
            <person name="Lluch J."/>
            <person name="Castinel A."/>
            <person name="Donnadieu C."/>
            <person name="Desvignes T."/>
            <person name="Floi Bucao C."/>
            <person name="Jouanno E."/>
            <person name="Wen M."/>
            <person name="Mejri S."/>
            <person name="Dirks R."/>
            <person name="Jansen H."/>
            <person name="Henkel C."/>
            <person name="Chen W.J."/>
            <person name="Zahm M."/>
            <person name="Cabau C."/>
            <person name="Klopp C."/>
            <person name="Thompson A.W."/>
            <person name="Robinson-Rechavi M."/>
            <person name="Braasch I."/>
            <person name="Lecointre G."/>
            <person name="Bobe J."/>
            <person name="Postlethwait J.H."/>
            <person name="Berthelot C."/>
            <person name="Roest Crollius H."/>
            <person name="Guiguen Y."/>
        </authorList>
    </citation>
    <scope>NUCLEOTIDE SEQUENCE</scope>
    <source>
        <strain evidence="1">NC1722</strain>
    </source>
</reference>
<evidence type="ECO:0000313" key="1">
    <source>
        <dbReference type="EMBL" id="KAJ8409987.1"/>
    </source>
</evidence>